<evidence type="ECO:0000313" key="2">
    <source>
        <dbReference type="EMBL" id="HDA17880.1"/>
    </source>
</evidence>
<evidence type="ECO:0000256" key="1">
    <source>
        <dbReference type="SAM" id="MobiDB-lite"/>
    </source>
</evidence>
<protein>
    <submittedName>
        <fullName evidence="2">Uncharacterized protein C7orf43 homolog isoform X1</fullName>
    </submittedName>
</protein>
<feature type="compositionally biased region" description="Basic residues" evidence="1">
    <location>
        <begin position="1"/>
        <end position="10"/>
    </location>
</feature>
<dbReference type="EMBL" id="DQIR01062404">
    <property type="protein sequence ID" value="HDA17880.1"/>
    <property type="molecule type" value="Transcribed_RNA"/>
</dbReference>
<dbReference type="EMBL" id="DQIR01062513">
    <property type="protein sequence ID" value="HDA17989.1"/>
    <property type="molecule type" value="Transcribed_RNA"/>
</dbReference>
<sequence>MRKTLCKLRTRVQGEGQGSSRSPCPGRGEGPAPPGSRGNTVGAPLQPSPPISQLLPWSLISRHRQAALRASKELGGIPRRPSLEGAPPWGLSISGSAGGRQLLDGLHHQDLALALGDLVQREHSLVRGQVEGAANRGGHGGRDGPALHHAAGPHEVAAGGLLVGEGLRSAQARLVPLDQVPDSGAAGAALARQGPGFGRRVGHAGRELQLQFHVLAQLKEPRPQSLEGHTEGECAALPGKAEVVEGRVADNGVQGCLHGPALLFTQLLSSLSMLWGPHEPHSKEVLEIIEQCVGDSETLVSPNRGLTRSSHHKARAVQADAGQAVVGIDALGKGQFRGGPLNHSNQGYFQALFGPWRGLLTPSQLKQEVVFLQGTKRAGEAARGTREPAEGAHGDFPRLVTDIVHQQHRAIGHDR</sequence>
<feature type="region of interest" description="Disordered" evidence="1">
    <location>
        <begin position="1"/>
        <end position="49"/>
    </location>
</feature>
<reference evidence="2" key="1">
    <citation type="journal article" date="2019" name="PeerJ">
        <title>Genes of the pig, Sus scrofa, reconstructed with EvidentialGene.</title>
        <authorList>
            <person name="Gilbert D.G."/>
        </authorList>
    </citation>
    <scope>NUCLEOTIDE SEQUENCE</scope>
</reference>
<accession>A0A480H0F3</accession>
<feature type="region of interest" description="Disordered" evidence="1">
    <location>
        <begin position="131"/>
        <end position="151"/>
    </location>
</feature>
<dbReference type="EMBL" id="DQIR01049610">
    <property type="protein sequence ID" value="HDA05086.1"/>
    <property type="molecule type" value="Transcribed_RNA"/>
</dbReference>
<dbReference type="AlphaFoldDB" id="A0A480H0F3"/>
<name>A0A480H0F3_PIG</name>
<proteinExistence type="predicted"/>
<organism evidence="2">
    <name type="scientific">Sus scrofa</name>
    <name type="common">Pig</name>
    <dbReference type="NCBI Taxonomy" id="9823"/>
    <lineage>
        <taxon>Eukaryota</taxon>
        <taxon>Metazoa</taxon>
        <taxon>Chordata</taxon>
        <taxon>Craniata</taxon>
        <taxon>Vertebrata</taxon>
        <taxon>Euteleostomi</taxon>
        <taxon>Mammalia</taxon>
        <taxon>Eutheria</taxon>
        <taxon>Laurasiatheria</taxon>
        <taxon>Artiodactyla</taxon>
        <taxon>Suina</taxon>
        <taxon>Suidae</taxon>
        <taxon>Sus</taxon>
    </lineage>
</organism>